<dbReference type="RefSeq" id="WP_016182649.1">
    <property type="nucleotide sequence ID" value="NZ_JXKI01000037.1"/>
</dbReference>
<dbReference type="Pfam" id="PF21984">
    <property type="entry name" value="DnaD_N"/>
    <property type="match status" value="1"/>
</dbReference>
<dbReference type="Gene3D" id="1.10.10.10">
    <property type="entry name" value="Winged helix-like DNA-binding domain superfamily/Winged helix DNA-binding domain"/>
    <property type="match status" value="1"/>
</dbReference>
<dbReference type="SUPFAM" id="SSF158499">
    <property type="entry name" value="DnaD domain-like"/>
    <property type="match status" value="1"/>
</dbReference>
<feature type="domain" description="DnaD N-terminal" evidence="3">
    <location>
        <begin position="13"/>
        <end position="113"/>
    </location>
</feature>
<evidence type="ECO:0000313" key="4">
    <source>
        <dbReference type="EMBL" id="EOW84587.1"/>
    </source>
</evidence>
<dbReference type="EMBL" id="ASWJ01000004">
    <property type="protein sequence ID" value="EOW84587.1"/>
    <property type="molecule type" value="Genomic_DNA"/>
</dbReference>
<dbReference type="Gene3D" id="1.10.10.630">
    <property type="entry name" value="DnaD domain-like"/>
    <property type="match status" value="1"/>
</dbReference>
<dbReference type="eggNOG" id="COG3935">
    <property type="taxonomic scope" value="Bacteria"/>
</dbReference>
<comment type="caution">
    <text evidence="4">The sequence shown here is derived from an EMBL/GenBank/DDBJ whole genome shotgun (WGS) entry which is preliminary data.</text>
</comment>
<dbReference type="NCBIfam" id="TIGR01446">
    <property type="entry name" value="DnaD_dom"/>
    <property type="match status" value="1"/>
</dbReference>
<evidence type="ECO:0000259" key="3">
    <source>
        <dbReference type="Pfam" id="PF21984"/>
    </source>
</evidence>
<name>S1N6F1_9ENTE</name>
<dbReference type="PATRIC" id="fig|1121865.3.peg.477"/>
<evidence type="ECO:0000313" key="5">
    <source>
        <dbReference type="Proteomes" id="UP000014113"/>
    </source>
</evidence>
<dbReference type="InterPro" id="IPR053162">
    <property type="entry name" value="DnaD"/>
</dbReference>
<evidence type="ECO:0000256" key="1">
    <source>
        <dbReference type="ARBA" id="ARBA00093462"/>
    </source>
</evidence>
<comment type="similarity">
    <text evidence="1">Belongs to the DnaB/DnaD family.</text>
</comment>
<dbReference type="InterPro" id="IPR034829">
    <property type="entry name" value="DnaD-like_sf"/>
</dbReference>
<dbReference type="Proteomes" id="UP000014113">
    <property type="component" value="Unassembled WGS sequence"/>
</dbReference>
<dbReference type="STRING" id="1121865.OMW_00485"/>
<protein>
    <submittedName>
        <fullName evidence="4">Uncharacterized protein</fullName>
    </submittedName>
</protein>
<gene>
    <name evidence="4" type="ORF">I568_01083</name>
</gene>
<dbReference type="OrthoDB" id="9770238at2"/>
<dbReference type="InterPro" id="IPR006343">
    <property type="entry name" value="DnaB/C_C"/>
</dbReference>
<organism evidence="4 5">
    <name type="scientific">Enterococcus columbae DSM 7374 = ATCC 51263</name>
    <dbReference type="NCBI Taxonomy" id="1121865"/>
    <lineage>
        <taxon>Bacteria</taxon>
        <taxon>Bacillati</taxon>
        <taxon>Bacillota</taxon>
        <taxon>Bacilli</taxon>
        <taxon>Lactobacillales</taxon>
        <taxon>Enterococcaceae</taxon>
        <taxon>Enterococcus</taxon>
    </lineage>
</organism>
<dbReference type="InterPro" id="IPR036388">
    <property type="entry name" value="WH-like_DNA-bd_sf"/>
</dbReference>
<feature type="domain" description="DnaB/C C-terminal" evidence="2">
    <location>
        <begin position="126"/>
        <end position="197"/>
    </location>
</feature>
<keyword evidence="5" id="KW-1185">Reference proteome</keyword>
<dbReference type="AlphaFoldDB" id="S1N6F1"/>
<sequence length="232" mass="27873">MLKEYFSMGHTTVSNLVIDYYHELGMTNEEFLLWLQLSRFEQKGERFPNLELLAQRLNWTSSQLYHQLNQLIEKQLVQIVQHTDEQGKKTDMYDFSPMYAKIEQWLLQKEQKQVSQNNQQKTQALFRHFEEEFGRPLSSIEFQRINQWIDEDHYGTELIYLALQEAVINQVYSLNYIDRILLSWERKNIKTAQQVANEQKARKQRYVENQSTQAVPKTLPKISLHNWLEDND</sequence>
<dbReference type="InterPro" id="IPR053843">
    <property type="entry name" value="DnaD_N"/>
</dbReference>
<dbReference type="PANTHER" id="PTHR37293">
    <property type="entry name" value="PHAGE REPLICATION PROTEIN-RELATED"/>
    <property type="match status" value="1"/>
</dbReference>
<proteinExistence type="inferred from homology"/>
<reference evidence="4 5" key="1">
    <citation type="submission" date="2013-03" db="EMBL/GenBank/DDBJ databases">
        <title>The Genome Sequence of Enterococcus columbae ATCC_51263 (PacBio/Illumina hybrid assembly).</title>
        <authorList>
            <consortium name="The Broad Institute Genomics Platform"/>
            <consortium name="The Broad Institute Genome Sequencing Center for Infectious Disease"/>
            <person name="Earl A."/>
            <person name="Russ C."/>
            <person name="Gilmore M."/>
            <person name="Surin D."/>
            <person name="Walker B."/>
            <person name="Young S."/>
            <person name="Zeng Q."/>
            <person name="Gargeya S."/>
            <person name="Fitzgerald M."/>
            <person name="Haas B."/>
            <person name="Abouelleil A."/>
            <person name="Allen A.W."/>
            <person name="Alvarado L."/>
            <person name="Arachchi H.M."/>
            <person name="Berlin A.M."/>
            <person name="Chapman S.B."/>
            <person name="Gainer-Dewar J."/>
            <person name="Goldberg J."/>
            <person name="Griggs A."/>
            <person name="Gujja S."/>
            <person name="Hansen M."/>
            <person name="Howarth C."/>
            <person name="Imamovic A."/>
            <person name="Ireland A."/>
            <person name="Larimer J."/>
            <person name="McCowan C."/>
            <person name="Murphy C."/>
            <person name="Pearson M."/>
            <person name="Poon T.W."/>
            <person name="Priest M."/>
            <person name="Roberts A."/>
            <person name="Saif S."/>
            <person name="Shea T."/>
            <person name="Sisk P."/>
            <person name="Sykes S."/>
            <person name="Wortman J."/>
            <person name="Nusbaum C."/>
            <person name="Birren B."/>
        </authorList>
    </citation>
    <scope>NUCLEOTIDE SEQUENCE [LARGE SCALE GENOMIC DNA]</scope>
    <source>
        <strain evidence="4 5">ATCC 51263</strain>
    </source>
</reference>
<accession>S1N6F1</accession>
<evidence type="ECO:0000259" key="2">
    <source>
        <dbReference type="Pfam" id="PF07261"/>
    </source>
</evidence>
<dbReference type="Pfam" id="PF07261">
    <property type="entry name" value="DnaB_2"/>
    <property type="match status" value="1"/>
</dbReference>
<dbReference type="PANTHER" id="PTHR37293:SF6">
    <property type="entry name" value="DNA REPLICATION PROTEIN DNAD"/>
    <property type="match status" value="1"/>
</dbReference>